<keyword evidence="3" id="KW-1185">Reference proteome</keyword>
<gene>
    <name evidence="4" type="ORF">K489DRAFT_376340</name>
</gene>
<dbReference type="Proteomes" id="UP000504637">
    <property type="component" value="Unplaced"/>
</dbReference>
<comment type="similarity">
    <text evidence="1">Belongs to the amidase family.</text>
</comment>
<organism evidence="4">
    <name type="scientific">Dissoconium aciculare CBS 342.82</name>
    <dbReference type="NCBI Taxonomy" id="1314786"/>
    <lineage>
        <taxon>Eukaryota</taxon>
        <taxon>Fungi</taxon>
        <taxon>Dikarya</taxon>
        <taxon>Ascomycota</taxon>
        <taxon>Pezizomycotina</taxon>
        <taxon>Dothideomycetes</taxon>
        <taxon>Dothideomycetidae</taxon>
        <taxon>Mycosphaerellales</taxon>
        <taxon>Dissoconiaceae</taxon>
        <taxon>Dissoconium</taxon>
    </lineage>
</organism>
<dbReference type="GeneID" id="54361688"/>
<dbReference type="InterPro" id="IPR036928">
    <property type="entry name" value="AS_sf"/>
</dbReference>
<dbReference type="Gene3D" id="3.90.1300.10">
    <property type="entry name" value="Amidase signature (AS) domain"/>
    <property type="match status" value="1"/>
</dbReference>
<dbReference type="OrthoDB" id="421993at2759"/>
<dbReference type="InterPro" id="IPR023631">
    <property type="entry name" value="Amidase_dom"/>
</dbReference>
<dbReference type="AlphaFoldDB" id="A0A6J3MGC3"/>
<evidence type="ECO:0000259" key="2">
    <source>
        <dbReference type="Pfam" id="PF01425"/>
    </source>
</evidence>
<dbReference type="PROSITE" id="PS00571">
    <property type="entry name" value="AMIDASES"/>
    <property type="match status" value="1"/>
</dbReference>
<feature type="domain" description="Amidase" evidence="2">
    <location>
        <begin position="145"/>
        <end position="553"/>
    </location>
</feature>
<proteinExistence type="inferred from homology"/>
<reference evidence="4" key="3">
    <citation type="submission" date="2025-08" db="UniProtKB">
        <authorList>
            <consortium name="RefSeq"/>
        </authorList>
    </citation>
    <scope>IDENTIFICATION</scope>
    <source>
        <strain evidence="4">CBS 342.82</strain>
    </source>
</reference>
<sequence length="589" mass="62626">MATPAKTKALSNPSDNKVIPIMRGQFLRVAATAVVNLPFVAQYFYKQAGFTNVHRIGSTLEHYEARYNPAVIPDRKLAGTEESEADFIQRWSSKEGPVGDAARYVTVKDYHDAYISGTTTPTDVAQALIALISTTDVKKSGHAVAFTQVNKDHVLAAAEASTLRYKSGKAFGPLDGVPIAIKDQVEVQGYKMTVGTKKNWIANDGTAGATAWCVQQCIDAGAVIIGLTNMHELGMDTTNNNPNHGTPLNPHNSKYYTGGSSGGSGYAVSSGLVPFALGADGGGSIRLPSSFCGIYGLKPSHDRISGLPTRNICASTGVYGPMASNVSDLHLAYRILGRPDPKDGNSSLFPPFATPTSAASPKTIGIYRAWFERADEDVKKACQAAIDHLVGEHGYTVKEIEIPHLAEGQSCHALTILSEAATAVLDIKDLTAPNQILLSICRQGSSLDLMLGQKLRTLLMEHLSHLWAENPGMLIATPTCPTAGWPIKDPGDLVSGCSDPTMSLRSMEYVWLANFTGVPALSSPVGYAPPLQGEGHVPIGLLLHGAWGAEESLIESAYLLEKYLDSTTRKLPGVFVDPLKAAVAGTAKA</sequence>
<dbReference type="InterPro" id="IPR020556">
    <property type="entry name" value="Amidase_CS"/>
</dbReference>
<reference evidence="4" key="1">
    <citation type="submission" date="2020-01" db="EMBL/GenBank/DDBJ databases">
        <authorList>
            <consortium name="DOE Joint Genome Institute"/>
            <person name="Haridas S."/>
            <person name="Albert R."/>
            <person name="Binder M."/>
            <person name="Bloem J."/>
            <person name="Labutti K."/>
            <person name="Salamov A."/>
            <person name="Andreopoulos B."/>
            <person name="Baker S.E."/>
            <person name="Barry K."/>
            <person name="Bills G."/>
            <person name="Bluhm B.H."/>
            <person name="Cannon C."/>
            <person name="Castanera R."/>
            <person name="Culley D.E."/>
            <person name="Daum C."/>
            <person name="Ezra D."/>
            <person name="Gonzalez J.B."/>
            <person name="Henrissat B."/>
            <person name="Kuo A."/>
            <person name="Liang C."/>
            <person name="Lipzen A."/>
            <person name="Lutzoni F."/>
            <person name="Magnuson J."/>
            <person name="Mondo S."/>
            <person name="Nolan M."/>
            <person name="Ohm R."/>
            <person name="Pangilinan J."/>
            <person name="Park H.-J."/>
            <person name="Ramirez L."/>
            <person name="Alfaro M."/>
            <person name="Sun H."/>
            <person name="Tritt A."/>
            <person name="Yoshinaga Y."/>
            <person name="Zwiers L.-H."/>
            <person name="Turgeon B.G."/>
            <person name="Goodwin S.B."/>
            <person name="Spatafora J.W."/>
            <person name="Crous P.W."/>
            <person name="Grigoriev I.V."/>
        </authorList>
    </citation>
    <scope>NUCLEOTIDE SEQUENCE</scope>
    <source>
        <strain evidence="4">CBS 342.82</strain>
    </source>
</reference>
<dbReference type="PANTHER" id="PTHR11895:SF67">
    <property type="entry name" value="AMIDASE DOMAIN-CONTAINING PROTEIN"/>
    <property type="match status" value="1"/>
</dbReference>
<name>A0A6J3MGC3_9PEZI</name>
<evidence type="ECO:0000256" key="1">
    <source>
        <dbReference type="ARBA" id="ARBA00009199"/>
    </source>
</evidence>
<dbReference type="Pfam" id="PF01425">
    <property type="entry name" value="Amidase"/>
    <property type="match status" value="1"/>
</dbReference>
<dbReference type="RefSeq" id="XP_033462983.1">
    <property type="nucleotide sequence ID" value="XM_033603888.1"/>
</dbReference>
<reference evidence="4" key="2">
    <citation type="submission" date="2020-04" db="EMBL/GenBank/DDBJ databases">
        <authorList>
            <consortium name="NCBI Genome Project"/>
        </authorList>
    </citation>
    <scope>NUCLEOTIDE SEQUENCE</scope>
    <source>
        <strain evidence="4">CBS 342.82</strain>
    </source>
</reference>
<dbReference type="PANTHER" id="PTHR11895">
    <property type="entry name" value="TRANSAMIDASE"/>
    <property type="match status" value="1"/>
</dbReference>
<dbReference type="InterPro" id="IPR000120">
    <property type="entry name" value="Amidase"/>
</dbReference>
<protein>
    <submittedName>
        <fullName evidence="4">Amidase signature enzyme</fullName>
    </submittedName>
</protein>
<dbReference type="SUPFAM" id="SSF75304">
    <property type="entry name" value="Amidase signature (AS) enzymes"/>
    <property type="match status" value="1"/>
</dbReference>
<dbReference type="GO" id="GO:0003824">
    <property type="term" value="F:catalytic activity"/>
    <property type="evidence" value="ECO:0007669"/>
    <property type="project" value="InterPro"/>
</dbReference>
<accession>A0A6J3MGC3</accession>
<evidence type="ECO:0000313" key="4">
    <source>
        <dbReference type="RefSeq" id="XP_033462983.1"/>
    </source>
</evidence>
<evidence type="ECO:0000313" key="3">
    <source>
        <dbReference type="Proteomes" id="UP000504637"/>
    </source>
</evidence>